<organism evidence="1 2">
    <name type="scientific">Centaurea solstitialis</name>
    <name type="common">yellow star-thistle</name>
    <dbReference type="NCBI Taxonomy" id="347529"/>
    <lineage>
        <taxon>Eukaryota</taxon>
        <taxon>Viridiplantae</taxon>
        <taxon>Streptophyta</taxon>
        <taxon>Embryophyta</taxon>
        <taxon>Tracheophyta</taxon>
        <taxon>Spermatophyta</taxon>
        <taxon>Magnoliopsida</taxon>
        <taxon>eudicotyledons</taxon>
        <taxon>Gunneridae</taxon>
        <taxon>Pentapetalae</taxon>
        <taxon>asterids</taxon>
        <taxon>campanulids</taxon>
        <taxon>Asterales</taxon>
        <taxon>Asteraceae</taxon>
        <taxon>Carduoideae</taxon>
        <taxon>Cardueae</taxon>
        <taxon>Centaureinae</taxon>
        <taxon>Centaurea</taxon>
    </lineage>
</organism>
<name>A0AA38WA72_9ASTR</name>
<evidence type="ECO:0000313" key="1">
    <source>
        <dbReference type="EMBL" id="KAJ9540876.1"/>
    </source>
</evidence>
<gene>
    <name evidence="1" type="ORF">OSB04_027382</name>
</gene>
<protein>
    <submittedName>
        <fullName evidence="1">Uncharacterized protein</fullName>
    </submittedName>
</protein>
<keyword evidence="2" id="KW-1185">Reference proteome</keyword>
<evidence type="ECO:0000313" key="2">
    <source>
        <dbReference type="Proteomes" id="UP001172457"/>
    </source>
</evidence>
<comment type="caution">
    <text evidence="1">The sequence shown here is derived from an EMBL/GenBank/DDBJ whole genome shotgun (WGS) entry which is preliminary data.</text>
</comment>
<proteinExistence type="predicted"/>
<accession>A0AA38WA72</accession>
<dbReference type="Proteomes" id="UP001172457">
    <property type="component" value="Chromosome 7"/>
</dbReference>
<sequence length="497" mass="56081">MCAIYSLKNKYTTLHIDPTLQGVPFIYLALDYGSGNDLWSKVSYHQLIYREKITTDNVEISDYVWLKDLRGMVKKYVLSFQMVSKASIDHLALNKGSGNDSQSKVGNFTLGEGEKNYETTLSLYLLFSPLTSALSKRDFKHYRDYGFDISADVWEKYCSSQEDCSFSGPLWLPSHSSRAMGVAKSRKCIALYCLMNVKSGNSLNEILHDAPTFASLMQHIQKSSGIDHLALNDGSGNDSQCKSDIICPCHNGHPRTTVLIFLANSIENPDHPINQDTILHIYSGIFNLLGDSLLPNSITNRCMEDSKVLQHIQLVPRGLLTFQSYCLPSFLKRNGSCKKNIRNSLSGRVLYFCSRSSVASCMKQSGHVPSLETNIKDKHPSEAVRPPPFYMEKKKCVPYTGIPTMKHVIMRWPSLSLSLHDMITYKKLLGIEHPSEAVRPHHFTWRRRNVCHIQCILILGENGGMVVRGLQLSNFTNLIFVLNPDDFINQDNILDIS</sequence>
<dbReference type="EMBL" id="JARYMX010000007">
    <property type="protein sequence ID" value="KAJ9540876.1"/>
    <property type="molecule type" value="Genomic_DNA"/>
</dbReference>
<reference evidence="1" key="1">
    <citation type="submission" date="2023-03" db="EMBL/GenBank/DDBJ databases">
        <title>Chromosome-scale reference genome and RAD-based genetic map of yellow starthistle (Centaurea solstitialis) reveal putative structural variation and QTLs associated with invader traits.</title>
        <authorList>
            <person name="Reatini B."/>
            <person name="Cang F.A."/>
            <person name="Jiang Q."/>
            <person name="Mckibben M.T.W."/>
            <person name="Barker M.S."/>
            <person name="Rieseberg L.H."/>
            <person name="Dlugosch K.M."/>
        </authorList>
    </citation>
    <scope>NUCLEOTIDE SEQUENCE</scope>
    <source>
        <strain evidence="1">CAN-66</strain>
        <tissue evidence="1">Leaf</tissue>
    </source>
</reference>
<dbReference type="AlphaFoldDB" id="A0AA38WA72"/>